<proteinExistence type="predicted"/>
<evidence type="ECO:0000256" key="1">
    <source>
        <dbReference type="ARBA" id="ARBA00004418"/>
    </source>
</evidence>
<dbReference type="OrthoDB" id="9763014at2"/>
<keyword evidence="4" id="KW-0456">Lyase</keyword>
<keyword evidence="3" id="KW-0574">Periplasm</keyword>
<evidence type="ECO:0000259" key="6">
    <source>
        <dbReference type="Pfam" id="PF16889"/>
    </source>
</evidence>
<dbReference type="InterPro" id="IPR031680">
    <property type="entry name" value="Hepar_II_III_N"/>
</dbReference>
<feature type="domain" description="Heparin-sulfate lyase N-terminal" evidence="6">
    <location>
        <begin position="143"/>
        <end position="279"/>
    </location>
</feature>
<dbReference type="SUPFAM" id="SSF48230">
    <property type="entry name" value="Chondroitin AC/alginate lyase"/>
    <property type="match status" value="1"/>
</dbReference>
<evidence type="ECO:0000313" key="7">
    <source>
        <dbReference type="EMBL" id="RTZ14664.1"/>
    </source>
</evidence>
<evidence type="ECO:0000256" key="3">
    <source>
        <dbReference type="ARBA" id="ARBA00022764"/>
    </source>
</evidence>
<dbReference type="Proteomes" id="UP000268973">
    <property type="component" value="Unassembled WGS sequence"/>
</dbReference>
<feature type="domain" description="Heparinase II/III-like C-terminal" evidence="5">
    <location>
        <begin position="383"/>
        <end position="556"/>
    </location>
</feature>
<dbReference type="PANTHER" id="PTHR39210:SF1">
    <property type="entry name" value="HEPARIN-SULFATE LYASE"/>
    <property type="match status" value="1"/>
</dbReference>
<dbReference type="Gene3D" id="1.50.10.100">
    <property type="entry name" value="Chondroitin AC/alginate lyase"/>
    <property type="match status" value="1"/>
</dbReference>
<dbReference type="PANTHER" id="PTHR39210">
    <property type="entry name" value="HEPARIN-SULFATE LYASE"/>
    <property type="match status" value="1"/>
</dbReference>
<comment type="caution">
    <text evidence="7">The sequence shown here is derived from an EMBL/GenBank/DDBJ whole genome shotgun (WGS) entry which is preliminary data.</text>
</comment>
<dbReference type="Gene3D" id="2.70.98.70">
    <property type="match status" value="1"/>
</dbReference>
<dbReference type="GO" id="GO:0016829">
    <property type="term" value="F:lyase activity"/>
    <property type="evidence" value="ECO:0007669"/>
    <property type="project" value="UniProtKB-KW"/>
</dbReference>
<dbReference type="GO" id="GO:0042597">
    <property type="term" value="C:periplasmic space"/>
    <property type="evidence" value="ECO:0007669"/>
    <property type="project" value="UniProtKB-SubCell"/>
</dbReference>
<dbReference type="EMBL" id="RXZH01000007">
    <property type="protein sequence ID" value="RTZ14664.1"/>
    <property type="molecule type" value="Genomic_DNA"/>
</dbReference>
<keyword evidence="2" id="KW-0732">Signal</keyword>
<evidence type="ECO:0000256" key="2">
    <source>
        <dbReference type="ARBA" id="ARBA00022729"/>
    </source>
</evidence>
<reference evidence="7 8" key="1">
    <citation type="submission" date="2018-12" db="EMBL/GenBank/DDBJ databases">
        <title>Vibrio sp. isolated from China Sea.</title>
        <authorList>
            <person name="Li Y."/>
        </authorList>
    </citation>
    <scope>NUCLEOTIDE SEQUENCE [LARGE SCALE GENOMIC DNA]</scope>
    <source>
        <strain evidence="7 8">BEI207</strain>
    </source>
</reference>
<gene>
    <name evidence="7" type="ORF">EJ063_15235</name>
</gene>
<evidence type="ECO:0000259" key="5">
    <source>
        <dbReference type="Pfam" id="PF07940"/>
    </source>
</evidence>
<dbReference type="InterPro" id="IPR008929">
    <property type="entry name" value="Chondroitin_lyas"/>
</dbReference>
<evidence type="ECO:0000313" key="8">
    <source>
        <dbReference type="Proteomes" id="UP000268973"/>
    </source>
</evidence>
<dbReference type="InterPro" id="IPR012480">
    <property type="entry name" value="Hepar_II_III_C"/>
</dbReference>
<protein>
    <submittedName>
        <fullName evidence="7">Heparinase</fullName>
    </submittedName>
</protein>
<accession>A0A3S0PM61</accession>
<evidence type="ECO:0000256" key="4">
    <source>
        <dbReference type="ARBA" id="ARBA00023239"/>
    </source>
</evidence>
<dbReference type="AlphaFoldDB" id="A0A3S0PM61"/>
<dbReference type="Pfam" id="PF16889">
    <property type="entry name" value="Hepar_II_III_N"/>
    <property type="match status" value="1"/>
</dbReference>
<sequence length="604" mass="68689">MISKDKVKTVLKLGVLNLARVAYYQVGLRTGLNPVKRIKAAPILGPLFNQSEGQLSSSGKTDYLFQPFGWKNAVKVDEIQWDKSVLTEGKYEFFSRPWFLLSDFGSTVGDIKGIWEASRFDWAIGLAIEHQKGKSDAVQLLNQTCSDWLDKNPPYMGPNWKCGQEASIRVMHIAFAAKLLGQVEKPTESILMFVKAHLKRIAPTMSYAVAQDNNHGTSEAAALFIGGTWLVHSGDKKAEKWVRLGRKWLENRARHLIEEDGSFSQYSVNYHRVMLDTYTMSELWRREMSVPAFSSLLYSRLKSATNWLYQLTDEISGDAPNMGHNDGARLLPLTDSSYRDFRPSVQLAAKVFCNRAAWQRSGGYDKALQFLGLSKPTESLEKQCSFHFSDGGYFGLRNRSGAFAFVTYPKYRFRPAQCDALHIDLWLNGVNLLRDGGTFSYNAGQEYIDYYSGARSHNTIEFDGRDQMPRVGRFLLGEWLKPNSVQWTPEIMCCQAGYRDYLANQHTRTVTLSETSLLVEDQISGFDTKATLRWRLAPSRWQLIGNQVANGEHTINITCSHEPKSIKLVQGKESRHYYREEDTPVIEVEVTSDCKIITEYIFIQ</sequence>
<comment type="subcellular location">
    <subcellularLocation>
        <location evidence="1">Periplasm</location>
    </subcellularLocation>
</comment>
<dbReference type="Pfam" id="PF07940">
    <property type="entry name" value="Hepar_II_III_C"/>
    <property type="match status" value="1"/>
</dbReference>
<name>A0A3S0PM61_9VIBR</name>
<keyword evidence="8" id="KW-1185">Reference proteome</keyword>
<organism evidence="7 8">
    <name type="scientific">Vibrio aquaticus</name>
    <dbReference type="NCBI Taxonomy" id="2496559"/>
    <lineage>
        <taxon>Bacteria</taxon>
        <taxon>Pseudomonadati</taxon>
        <taxon>Pseudomonadota</taxon>
        <taxon>Gammaproteobacteria</taxon>
        <taxon>Vibrionales</taxon>
        <taxon>Vibrionaceae</taxon>
        <taxon>Vibrio</taxon>
    </lineage>
</organism>